<protein>
    <submittedName>
        <fullName evidence="10">Channel protein TolC</fullName>
    </submittedName>
</protein>
<keyword evidence="4" id="KW-1134">Transmembrane beta strand</keyword>
<dbReference type="EMBL" id="MDUX01000075">
    <property type="protein sequence ID" value="KAF7597944.1"/>
    <property type="molecule type" value="Genomic_DNA"/>
</dbReference>
<dbReference type="GO" id="GO:1990281">
    <property type="term" value="C:efflux pump complex"/>
    <property type="evidence" value="ECO:0007669"/>
    <property type="project" value="TreeGrafter"/>
</dbReference>
<dbReference type="AlphaFoldDB" id="A0A272EN14"/>
<evidence type="ECO:0000313" key="12">
    <source>
        <dbReference type="Proteomes" id="UP000623509"/>
    </source>
</evidence>
<comment type="similarity">
    <text evidence="2">Belongs to the outer membrane factor (OMF) (TC 1.B.17) family.</text>
</comment>
<dbReference type="PANTHER" id="PTHR30026">
    <property type="entry name" value="OUTER MEMBRANE PROTEIN TOLC"/>
    <property type="match status" value="1"/>
</dbReference>
<accession>A0A272EN14</accession>
<keyword evidence="7" id="KW-0998">Cell outer membrane</keyword>
<keyword evidence="5" id="KW-0812">Transmembrane</keyword>
<keyword evidence="12" id="KW-1185">Reference proteome</keyword>
<feature type="signal peptide" evidence="8">
    <location>
        <begin position="1"/>
        <end position="19"/>
    </location>
</feature>
<dbReference type="RefSeq" id="WP_095525830.1">
    <property type="nucleotide sequence ID" value="NZ_MDUX01000075.1"/>
</dbReference>
<dbReference type="PANTHER" id="PTHR30026:SF20">
    <property type="entry name" value="OUTER MEMBRANE PROTEIN TOLC"/>
    <property type="match status" value="1"/>
</dbReference>
<comment type="caution">
    <text evidence="10">The sequence shown here is derived from an EMBL/GenBank/DDBJ whole genome shotgun (WGS) entry which is preliminary data.</text>
</comment>
<keyword evidence="3" id="KW-0813">Transport</keyword>
<evidence type="ECO:0000256" key="3">
    <source>
        <dbReference type="ARBA" id="ARBA00022448"/>
    </source>
</evidence>
<dbReference type="GO" id="GO:0015288">
    <property type="term" value="F:porin activity"/>
    <property type="evidence" value="ECO:0007669"/>
    <property type="project" value="TreeGrafter"/>
</dbReference>
<dbReference type="Pfam" id="PF02321">
    <property type="entry name" value="OEP"/>
    <property type="match status" value="2"/>
</dbReference>
<dbReference type="SUPFAM" id="SSF56954">
    <property type="entry name" value="Outer membrane efflux proteins (OEP)"/>
    <property type="match status" value="1"/>
</dbReference>
<dbReference type="Gene3D" id="1.20.1600.10">
    <property type="entry name" value="Outer membrane efflux proteins (OEP)"/>
    <property type="match status" value="1"/>
</dbReference>
<dbReference type="EMBL" id="NMRN01000078">
    <property type="protein sequence ID" value="PAS91518.1"/>
    <property type="molecule type" value="Genomic_DNA"/>
</dbReference>
<evidence type="ECO:0000256" key="6">
    <source>
        <dbReference type="ARBA" id="ARBA00023136"/>
    </source>
</evidence>
<dbReference type="Proteomes" id="UP000216107">
    <property type="component" value="Unassembled WGS sequence"/>
</dbReference>
<evidence type="ECO:0000313" key="11">
    <source>
        <dbReference type="Proteomes" id="UP000216107"/>
    </source>
</evidence>
<organism evidence="10 11">
    <name type="scientific">Candidatus Dactylopiibacterium carminicum</name>
    <dbReference type="NCBI Taxonomy" id="857335"/>
    <lineage>
        <taxon>Bacteria</taxon>
        <taxon>Pseudomonadati</taxon>
        <taxon>Pseudomonadota</taxon>
        <taxon>Betaproteobacteria</taxon>
        <taxon>Rhodocyclales</taxon>
        <taxon>Rhodocyclaceae</taxon>
        <taxon>Candidatus Dactylopiibacterium</taxon>
    </lineage>
</organism>
<proteinExistence type="inferred from homology"/>
<keyword evidence="8" id="KW-0732">Signal</keyword>
<reference evidence="9 12" key="1">
    <citation type="submission" date="2016-08" db="EMBL/GenBank/DDBJ databases">
        <title>Candidatus Dactylopiibacterium carminicum genome sequence.</title>
        <authorList>
            <person name="Ramirez-Puebla S.T."/>
            <person name="Ormeno-Orrillo E."/>
            <person name="Vera-Ponce De Leon A."/>
            <person name="Luis L."/>
            <person name="Sanchez-Flores A."/>
            <person name="Monica R."/>
            <person name="Martinez-Romero E."/>
        </authorList>
    </citation>
    <scope>NUCLEOTIDE SEQUENCE [LARGE SCALE GENOMIC DNA]</scope>
    <source>
        <strain evidence="9">END1</strain>
    </source>
</reference>
<dbReference type="Proteomes" id="UP000623509">
    <property type="component" value="Unassembled WGS sequence"/>
</dbReference>
<dbReference type="NCBIfam" id="TIGR01844">
    <property type="entry name" value="type_I_sec_TolC"/>
    <property type="match status" value="1"/>
</dbReference>
<evidence type="ECO:0000256" key="5">
    <source>
        <dbReference type="ARBA" id="ARBA00022692"/>
    </source>
</evidence>
<dbReference type="InterPro" id="IPR010130">
    <property type="entry name" value="T1SS_OMP_TolC"/>
</dbReference>
<evidence type="ECO:0000256" key="7">
    <source>
        <dbReference type="ARBA" id="ARBA00023237"/>
    </source>
</evidence>
<name>A0A272EN14_9RHOO</name>
<evidence type="ECO:0000313" key="9">
    <source>
        <dbReference type="EMBL" id="KAF7597944.1"/>
    </source>
</evidence>
<comment type="subcellular location">
    <subcellularLocation>
        <location evidence="1">Cell outer membrane</location>
    </subcellularLocation>
</comment>
<evidence type="ECO:0000313" key="10">
    <source>
        <dbReference type="EMBL" id="PAS91518.1"/>
    </source>
</evidence>
<evidence type="ECO:0000256" key="2">
    <source>
        <dbReference type="ARBA" id="ARBA00007613"/>
    </source>
</evidence>
<reference evidence="10 11" key="2">
    <citation type="submission" date="2017-07" db="EMBL/GenBank/DDBJ databases">
        <title>Candidatus Dactylopiibacterium carminicum, a nitrogen-fixing symbiont of the cochineal insect Dactylopius coccus and Dactylopius opuntiae (Hemiptera: Coccoidea: Dactylopiidae).</title>
        <authorList>
            <person name="Vera A."/>
        </authorList>
    </citation>
    <scope>NUCLEOTIDE SEQUENCE [LARGE SCALE GENOMIC DNA]</scope>
    <source>
        <strain evidence="10 11">NFDCM</strain>
    </source>
</reference>
<evidence type="ECO:0000256" key="4">
    <source>
        <dbReference type="ARBA" id="ARBA00022452"/>
    </source>
</evidence>
<dbReference type="InterPro" id="IPR003423">
    <property type="entry name" value="OMP_efflux"/>
</dbReference>
<evidence type="ECO:0000256" key="8">
    <source>
        <dbReference type="SAM" id="SignalP"/>
    </source>
</evidence>
<dbReference type="GO" id="GO:0015562">
    <property type="term" value="F:efflux transmembrane transporter activity"/>
    <property type="evidence" value="ECO:0007669"/>
    <property type="project" value="InterPro"/>
</dbReference>
<dbReference type="GO" id="GO:0009279">
    <property type="term" value="C:cell outer membrane"/>
    <property type="evidence" value="ECO:0007669"/>
    <property type="project" value="UniProtKB-SubCell"/>
</dbReference>
<evidence type="ECO:0000256" key="1">
    <source>
        <dbReference type="ARBA" id="ARBA00004442"/>
    </source>
</evidence>
<keyword evidence="6" id="KW-0472">Membrane</keyword>
<gene>
    <name evidence="9" type="ORF">BGI27_15985</name>
    <name evidence="10" type="ORF">CGU29_16025</name>
</gene>
<feature type="chain" id="PRO_5013261550" evidence="8">
    <location>
        <begin position="20"/>
        <end position="435"/>
    </location>
</feature>
<dbReference type="InterPro" id="IPR051906">
    <property type="entry name" value="TolC-like"/>
</dbReference>
<sequence length="435" mass="46754">MKRMFAMLLAVGWGAGAQAADLLGIYREATTADARYASARLQREAGQEKVVQARAGLLPSLTASAGTTYSSVDATQPLVREYGYNTNSYSLQLTQPLFRAQNWVAYEQGKLGTELADLQFVAAEMDLIVRTTQAYFDLLGAQDVLTTVTRLKTAAGEQLQLSKKSFEVGTVTVTDVNDAQSRYDIAAAQEIAAQNDVNVKREALRVLTGKEPPQLAGLRTGVMLAQPQPAVVDSWAQAAQDGNLDVQAQQLNTSIAEREVARVRAAHLPTVDAVASYGRSHATNGSSGNPSEGKTWSVGVQASLPLYQGGGTQSKVRESRALSDKAREDLETARRAAAQSARQSFLGVTSGIAQVKGYEAAVLSSRSALESNRLGYQVGVKINMDVLNAQTQLAQTEQQLAKARYDTIMAQVKLKQAVGTLSLKDLEEINALLER</sequence>
<dbReference type="OrthoDB" id="9813458at2"/>